<gene>
    <name evidence="1" type="ORF">V6X64_04270</name>
</gene>
<dbReference type="InterPro" id="IPR021241">
    <property type="entry name" value="CsiV"/>
</dbReference>
<dbReference type="RefSeq" id="WP_367966690.1">
    <property type="nucleotide sequence ID" value="NZ_JBAKFJ010000001.1"/>
</dbReference>
<protein>
    <submittedName>
        <fullName evidence="1">CsiV family protein</fullName>
    </submittedName>
</protein>
<evidence type="ECO:0000313" key="1">
    <source>
        <dbReference type="EMBL" id="MEX0386214.1"/>
    </source>
</evidence>
<reference evidence="1 2" key="1">
    <citation type="submission" date="2024-02" db="EMBL/GenBank/DDBJ databases">
        <title>New especies of Spiribacter isolated from saline water.</title>
        <authorList>
            <person name="Leon M.J."/>
            <person name="De La Haba R."/>
            <person name="Sanchez-Porro C."/>
            <person name="Ventosa A."/>
        </authorList>
    </citation>
    <scope>NUCLEOTIDE SEQUENCE [LARGE SCALE GENOMIC DNA]</scope>
    <source>
        <strain evidence="2">ag22IC4-227</strain>
    </source>
</reference>
<organism evidence="1 2">
    <name type="scientific">Spiribacter onubensis</name>
    <dbReference type="NCBI Taxonomy" id="3122420"/>
    <lineage>
        <taxon>Bacteria</taxon>
        <taxon>Pseudomonadati</taxon>
        <taxon>Pseudomonadota</taxon>
        <taxon>Gammaproteobacteria</taxon>
        <taxon>Chromatiales</taxon>
        <taxon>Ectothiorhodospiraceae</taxon>
        <taxon>Spiribacter</taxon>
    </lineage>
</organism>
<keyword evidence="2" id="KW-1185">Reference proteome</keyword>
<name>A0ABV3S8Z1_9GAMM</name>
<dbReference type="Pfam" id="PF10972">
    <property type="entry name" value="CsiV"/>
    <property type="match status" value="1"/>
</dbReference>
<comment type="caution">
    <text evidence="1">The sequence shown here is derived from an EMBL/GenBank/DDBJ whole genome shotgun (WGS) entry which is preliminary data.</text>
</comment>
<sequence>MKSPARRPELAFFRAAVFGILMLTGIGIAMGQASDDPDMPDRYRVEVVLFTQPPIDPDRPEQPDPQAGPQAETMAWPLRRDDGGPLGYRQLPASQHSLGRAARRIDGREGFRVLWHTAWEQPGLGPARVQPVALPIQLRAEGISGFIRVYRQRFLHVETELRYAQAEDRHWVMSTSRRMRGGQQHYLDHPVLGLLVRVDRISPDMD</sequence>
<dbReference type="EMBL" id="JBAKFJ010000001">
    <property type="protein sequence ID" value="MEX0386214.1"/>
    <property type="molecule type" value="Genomic_DNA"/>
</dbReference>
<proteinExistence type="predicted"/>
<evidence type="ECO:0000313" key="2">
    <source>
        <dbReference type="Proteomes" id="UP001556653"/>
    </source>
</evidence>
<accession>A0ABV3S8Z1</accession>
<dbReference type="Proteomes" id="UP001556653">
    <property type="component" value="Unassembled WGS sequence"/>
</dbReference>